<keyword evidence="2" id="KW-1185">Reference proteome</keyword>
<gene>
    <name evidence="1" type="ORF">FPZ08_06765</name>
</gene>
<dbReference type="Proteomes" id="UP000315364">
    <property type="component" value="Chromosome"/>
</dbReference>
<dbReference type="OrthoDB" id="2604865at2"/>
<dbReference type="Gene3D" id="2.40.30.100">
    <property type="entry name" value="AF2212/PG0164-like"/>
    <property type="match status" value="1"/>
</dbReference>
<evidence type="ECO:0000313" key="1">
    <source>
        <dbReference type="EMBL" id="QDZ10476.1"/>
    </source>
</evidence>
<protein>
    <submittedName>
        <fullName evidence="1">DUF1905 domain-containing protein</fullName>
    </submittedName>
</protein>
<sequence>MKFKTTILQTGNNTGIEVPPDVVEGLGGGKKPAVTVTIGSYGYRSSIAVMGGKFLIPLSADRRAESGIKGGDAVEVELALDDKPREVTVPEDLGAALAGDAAARAFFETLSYSNKLRHVLSITDAKTPETRQRRIDKVVETMRAGKK</sequence>
<evidence type="ECO:0000313" key="2">
    <source>
        <dbReference type="Proteomes" id="UP000315364"/>
    </source>
</evidence>
<dbReference type="KEGG" id="dea:FPZ08_06765"/>
<dbReference type="RefSeq" id="WP_146289264.1">
    <property type="nucleotide sequence ID" value="NZ_CP042304.1"/>
</dbReference>
<accession>A0A5B8LQX0</accession>
<name>A0A5B8LQX0_9HYPH</name>
<dbReference type="Pfam" id="PF13376">
    <property type="entry name" value="OmdA"/>
    <property type="match status" value="1"/>
</dbReference>
<dbReference type="InterPro" id="IPR015018">
    <property type="entry name" value="DUF1905"/>
</dbReference>
<reference evidence="1 2" key="1">
    <citation type="submission" date="2019-07" db="EMBL/GenBank/DDBJ databases">
        <title>Full genome sequence of Devosia sp. Gsoil 520.</title>
        <authorList>
            <person name="Im W.-T."/>
        </authorList>
    </citation>
    <scope>NUCLEOTIDE SEQUENCE [LARGE SCALE GENOMIC DNA]</scope>
    <source>
        <strain evidence="1 2">Gsoil 520</strain>
    </source>
</reference>
<dbReference type="SUPFAM" id="SSF141694">
    <property type="entry name" value="AF2212/PG0164-like"/>
    <property type="match status" value="1"/>
</dbReference>
<proteinExistence type="predicted"/>
<dbReference type="EMBL" id="CP042304">
    <property type="protein sequence ID" value="QDZ10476.1"/>
    <property type="molecule type" value="Genomic_DNA"/>
</dbReference>
<dbReference type="InterPro" id="IPR037079">
    <property type="entry name" value="AF2212/PG0164-like_sf"/>
</dbReference>
<dbReference type="Pfam" id="PF08922">
    <property type="entry name" value="DUF1905"/>
    <property type="match status" value="1"/>
</dbReference>
<organism evidence="1 2">
    <name type="scientific">Devosia ginsengisoli</name>
    <dbReference type="NCBI Taxonomy" id="400770"/>
    <lineage>
        <taxon>Bacteria</taxon>
        <taxon>Pseudomonadati</taxon>
        <taxon>Pseudomonadota</taxon>
        <taxon>Alphaproteobacteria</taxon>
        <taxon>Hyphomicrobiales</taxon>
        <taxon>Devosiaceae</taxon>
        <taxon>Devosia</taxon>
    </lineage>
</organism>
<dbReference type="AlphaFoldDB" id="A0A5B8LQX0"/>